<name>A0A2R6B5J2_9ARCH</name>
<dbReference type="Proteomes" id="UP000241284">
    <property type="component" value="Unassembled WGS sequence"/>
</dbReference>
<protein>
    <submittedName>
        <fullName evidence="1">Uncharacterized protein</fullName>
    </submittedName>
</protein>
<evidence type="ECO:0000313" key="2">
    <source>
        <dbReference type="Proteomes" id="UP000241284"/>
    </source>
</evidence>
<sequence>MLYHTNPNWFNYIFSNNMNVGLINFWTNRNANNPRSKLNIETESVFLFKVYGEVAGCGRYIREEDLTIPEMWDKYKRGNGADTVSQLEKMLHTTSINSSINNNTRLRCYILDQAVRFKSTIPLKSIGISPYVVVQYFDVNLSTKLQGQC</sequence>
<proteinExistence type="predicted"/>
<dbReference type="AlphaFoldDB" id="A0A2R6B5J2"/>
<accession>A0A2R6B5J2</accession>
<dbReference type="EMBL" id="NEXH01000036">
    <property type="protein sequence ID" value="PSN93885.1"/>
    <property type="molecule type" value="Genomic_DNA"/>
</dbReference>
<reference evidence="1 2" key="1">
    <citation type="submission" date="2017-04" db="EMBL/GenBank/DDBJ databases">
        <title>Novel microbial lineages endemic to geothermal iron-oxide mats fill important gaps in the evolutionary history of Archaea.</title>
        <authorList>
            <person name="Jay Z.J."/>
            <person name="Beam J.P."/>
            <person name="Dlakic M."/>
            <person name="Rusch D.B."/>
            <person name="Kozubal M.A."/>
            <person name="Inskeep W.P."/>
        </authorList>
    </citation>
    <scope>NUCLEOTIDE SEQUENCE [LARGE SCALE GENOMIC DNA]</scope>
    <source>
        <strain evidence="1">ECH_B_2</strain>
    </source>
</reference>
<gene>
    <name evidence="1" type="ORF">B9Q06_10780</name>
</gene>
<comment type="caution">
    <text evidence="1">The sequence shown here is derived from an EMBL/GenBank/DDBJ whole genome shotgun (WGS) entry which is preliminary data.</text>
</comment>
<organism evidence="1 2">
    <name type="scientific">Candidatus Marsarchaeota G2 archaeon ECH_B_2</name>
    <dbReference type="NCBI Taxonomy" id="1978160"/>
    <lineage>
        <taxon>Archaea</taxon>
        <taxon>Candidatus Marsarchaeota</taxon>
        <taxon>Candidatus Marsarchaeota group 2</taxon>
    </lineage>
</organism>
<evidence type="ECO:0000313" key="1">
    <source>
        <dbReference type="EMBL" id="PSN93885.1"/>
    </source>
</evidence>